<keyword evidence="3" id="KW-1185">Reference proteome</keyword>
<dbReference type="Pfam" id="PF17921">
    <property type="entry name" value="Integrase_H2C2"/>
    <property type="match status" value="1"/>
</dbReference>
<dbReference type="PANTHER" id="PTHR45749:SF21">
    <property type="entry name" value="DUF4371 DOMAIN-CONTAINING PROTEIN"/>
    <property type="match status" value="1"/>
</dbReference>
<feature type="domain" description="Integrase zinc-binding" evidence="1">
    <location>
        <begin position="73"/>
        <end position="117"/>
    </location>
</feature>
<evidence type="ECO:0000259" key="1">
    <source>
        <dbReference type="Pfam" id="PF17921"/>
    </source>
</evidence>
<dbReference type="InterPro" id="IPR041588">
    <property type="entry name" value="Integrase_H2C2"/>
</dbReference>
<dbReference type="Proteomes" id="UP001165289">
    <property type="component" value="Unassembled WGS sequence"/>
</dbReference>
<accession>A0AAV7JYC4</accession>
<dbReference type="InterPro" id="IPR012337">
    <property type="entry name" value="RNaseH-like_sf"/>
</dbReference>
<sequence>MKTSTWRKNLSSNFQVASKTEIYRTIVGQKLYPVIVDGLAQLDQGVRVKTGQLKKDRLTAVGGVLLFGNRLVVPKHHQSEVIEIVHSQHHIGQAATLRSQLRNFFWLNMAREVKSFVVDVQYNKEENTKLEHGSLCAKWILGRKFPVKQAMDIGTLPWTNDECSGYRYFLLMVELSTRYVEILRLKDQEMCTLLNAFVQRWVYRDFGQKTGIDKRGITAYHPQCDCMMERNIGLVKQVTRKLSDPEALLSQDLEGSNSHLEEVEQLLSLSPRSVGNILIPNQLVIGFYVSDQETVDMDLRFELLTKCWTPPAIVFPSHYSGRSEKRTDNSKIVTEVQKCGSFSILADESAHVSAHEQLSISVRYTTRNESSSMLMESLLRFVTVFDLTGEGIANSIERFCLSVGLDLNNLVGIGLDAASAMAGKFKGIQACILKSIQWPAIPIVLLTV</sequence>
<evidence type="ECO:0000313" key="2">
    <source>
        <dbReference type="EMBL" id="KAI6653953.1"/>
    </source>
</evidence>
<comment type="caution">
    <text evidence="2">The sequence shown here is derived from an EMBL/GenBank/DDBJ whole genome shotgun (WGS) entry which is preliminary data.</text>
</comment>
<organism evidence="2 3">
    <name type="scientific">Oopsacas minuta</name>
    <dbReference type="NCBI Taxonomy" id="111878"/>
    <lineage>
        <taxon>Eukaryota</taxon>
        <taxon>Metazoa</taxon>
        <taxon>Porifera</taxon>
        <taxon>Hexactinellida</taxon>
        <taxon>Hexasterophora</taxon>
        <taxon>Lyssacinosida</taxon>
        <taxon>Leucopsacidae</taxon>
        <taxon>Oopsacas</taxon>
    </lineage>
</organism>
<reference evidence="2 3" key="1">
    <citation type="journal article" date="2023" name="BMC Biol.">
        <title>The compact genome of the sponge Oopsacas minuta (Hexactinellida) is lacking key metazoan core genes.</title>
        <authorList>
            <person name="Santini S."/>
            <person name="Schenkelaars Q."/>
            <person name="Jourda C."/>
            <person name="Duchesne M."/>
            <person name="Belahbib H."/>
            <person name="Rocher C."/>
            <person name="Selva M."/>
            <person name="Riesgo A."/>
            <person name="Vervoort M."/>
            <person name="Leys S.P."/>
            <person name="Kodjabachian L."/>
            <person name="Le Bivic A."/>
            <person name="Borchiellini C."/>
            <person name="Claverie J.M."/>
            <person name="Renard E."/>
        </authorList>
    </citation>
    <scope>NUCLEOTIDE SEQUENCE [LARGE SCALE GENOMIC DNA]</scope>
    <source>
        <strain evidence="2">SPO-2</strain>
    </source>
</reference>
<proteinExistence type="predicted"/>
<dbReference type="AlphaFoldDB" id="A0AAV7JYC4"/>
<dbReference type="Gene3D" id="1.10.340.70">
    <property type="match status" value="1"/>
</dbReference>
<dbReference type="SUPFAM" id="SSF53098">
    <property type="entry name" value="Ribonuclease H-like"/>
    <property type="match status" value="1"/>
</dbReference>
<evidence type="ECO:0000313" key="3">
    <source>
        <dbReference type="Proteomes" id="UP001165289"/>
    </source>
</evidence>
<gene>
    <name evidence="2" type="ORF">LOD99_3129</name>
</gene>
<name>A0AAV7JYC4_9METZ</name>
<dbReference type="EMBL" id="JAKMXF010000244">
    <property type="protein sequence ID" value="KAI6653953.1"/>
    <property type="molecule type" value="Genomic_DNA"/>
</dbReference>
<protein>
    <submittedName>
        <fullName evidence="2">52 kDa repressor of the inhibitor of the protein kinase-like</fullName>
    </submittedName>
</protein>
<dbReference type="PANTHER" id="PTHR45749">
    <property type="match status" value="1"/>
</dbReference>